<organism evidence="4 5">
    <name type="scientific">Acetomicrobium hydrogeniformans ATCC BAA-1850</name>
    <dbReference type="NCBI Taxonomy" id="592015"/>
    <lineage>
        <taxon>Bacteria</taxon>
        <taxon>Thermotogati</taxon>
        <taxon>Synergistota</taxon>
        <taxon>Synergistia</taxon>
        <taxon>Synergistales</taxon>
        <taxon>Acetomicrobiaceae</taxon>
        <taxon>Acetomicrobium</taxon>
    </lineage>
</organism>
<reference evidence="5" key="1">
    <citation type="submission" date="2012-09" db="EMBL/GenBank/DDBJ databases">
        <authorList>
            <person name="Weinstock G."/>
            <person name="Sodergren E."/>
            <person name="Clifton S."/>
            <person name="Fulton L."/>
            <person name="Fulton B."/>
            <person name="Courtney L."/>
            <person name="Fronick C."/>
            <person name="Harrison M."/>
            <person name="Strong C."/>
            <person name="Farmer C."/>
            <person name="Delehaunty K."/>
            <person name="Markovic C."/>
            <person name="Hall O."/>
            <person name="Minx P."/>
            <person name="Tomlinson C."/>
            <person name="Mitreva M."/>
            <person name="Nelson J."/>
            <person name="Hou S."/>
            <person name="Wollam A."/>
            <person name="Pepin K.H."/>
            <person name="Johnson M."/>
            <person name="Bhonagiri V."/>
            <person name="Nash W.E."/>
            <person name="Suruliraj S."/>
            <person name="Warren W."/>
            <person name="Chinwalla A."/>
            <person name="Mardis E.R."/>
            <person name="Wilson R.K."/>
        </authorList>
    </citation>
    <scope>NUCLEOTIDE SEQUENCE [LARGE SCALE GENOMIC DNA]</scope>
    <source>
        <strain evidence="5">OS1</strain>
    </source>
</reference>
<dbReference type="InterPro" id="IPR000415">
    <property type="entry name" value="Nitroreductase-like"/>
</dbReference>
<dbReference type="Gene3D" id="3.40.109.10">
    <property type="entry name" value="NADH Oxidase"/>
    <property type="match status" value="1"/>
</dbReference>
<dbReference type="OrthoDB" id="9812105at2"/>
<evidence type="ECO:0000256" key="2">
    <source>
        <dbReference type="ARBA" id="ARBA00023002"/>
    </source>
</evidence>
<dbReference type="PANTHER" id="PTHR43673">
    <property type="entry name" value="NAD(P)H NITROREDUCTASE YDGI-RELATED"/>
    <property type="match status" value="1"/>
</dbReference>
<dbReference type="STRING" id="592015.HMPREF1705_04557"/>
<dbReference type="RefSeq" id="WP_009202077.1">
    <property type="nucleotide sequence ID" value="NZ_ACJX03000001.1"/>
</dbReference>
<dbReference type="eggNOG" id="COG0778">
    <property type="taxonomic scope" value="Bacteria"/>
</dbReference>
<comment type="caution">
    <text evidence="4">The sequence shown here is derived from an EMBL/GenBank/DDBJ whole genome shotgun (WGS) entry which is preliminary data.</text>
</comment>
<evidence type="ECO:0000259" key="3">
    <source>
        <dbReference type="Pfam" id="PF00881"/>
    </source>
</evidence>
<dbReference type="EMBL" id="ACJX03000001">
    <property type="protein sequence ID" value="KRT35286.1"/>
    <property type="molecule type" value="Genomic_DNA"/>
</dbReference>
<dbReference type="GO" id="GO:0016491">
    <property type="term" value="F:oxidoreductase activity"/>
    <property type="evidence" value="ECO:0007669"/>
    <property type="project" value="UniProtKB-KW"/>
</dbReference>
<feature type="domain" description="Nitroreductase" evidence="3">
    <location>
        <begin position="8"/>
        <end position="197"/>
    </location>
</feature>
<keyword evidence="2" id="KW-0560">Oxidoreductase</keyword>
<keyword evidence="5" id="KW-1185">Reference proteome</keyword>
<dbReference type="Proteomes" id="UP000005273">
    <property type="component" value="Unassembled WGS sequence"/>
</dbReference>
<dbReference type="InterPro" id="IPR029479">
    <property type="entry name" value="Nitroreductase"/>
</dbReference>
<evidence type="ECO:0000256" key="1">
    <source>
        <dbReference type="ARBA" id="ARBA00007118"/>
    </source>
</evidence>
<dbReference type="SUPFAM" id="SSF55469">
    <property type="entry name" value="FMN-dependent nitroreductase-like"/>
    <property type="match status" value="1"/>
</dbReference>
<evidence type="ECO:0000313" key="4">
    <source>
        <dbReference type="EMBL" id="KRT35286.1"/>
    </source>
</evidence>
<dbReference type="Pfam" id="PF00881">
    <property type="entry name" value="Nitroreductase"/>
    <property type="match status" value="1"/>
</dbReference>
<accession>A0A0T5XAF0</accession>
<sequence>MKGLLPEIESWASIRRYDPRPIPDGVLLRILDAARRAPSWANVQPWHFIVVREKTMKSKLRRLAVGQPFVETADSVVLCLGERNAWSKEQRIMQMKALSQALGQSFDEERIKKSLDDPAYNPLLRGEEILVARLYEQLSLAIAFMILQAKHEGVGSCIVGAFANEVTAVNEELYEEVRRDLKIPQDAMILTLVTLGYPAEDPKPRPRKSFEGVVSLEKYENPFPASL</sequence>
<proteinExistence type="inferred from homology"/>
<comment type="similarity">
    <text evidence="1">Belongs to the nitroreductase family.</text>
</comment>
<name>A0A0T5XAF0_9BACT</name>
<dbReference type="PANTHER" id="PTHR43673:SF10">
    <property type="entry name" value="NADH DEHYDROGENASE_NAD(P)H NITROREDUCTASE XCC3605-RELATED"/>
    <property type="match status" value="1"/>
</dbReference>
<gene>
    <name evidence="4" type="ORF">HMPREF1705_04557</name>
</gene>
<evidence type="ECO:0000313" key="5">
    <source>
        <dbReference type="Proteomes" id="UP000005273"/>
    </source>
</evidence>
<protein>
    <submittedName>
        <fullName evidence="4">Nitroreductase family protein</fullName>
    </submittedName>
</protein>
<dbReference type="AlphaFoldDB" id="A0A0T5XAF0"/>